<sequence>MRFSERGTGWIAPCLGLSSRLRHLRSARYRYLTVLIGSSLTTINAADAAIVRKAASILLIFLYSR</sequence>
<name>A0ABU7U565_9PROT</name>
<dbReference type="EMBL" id="JAWJZY010000003">
    <property type="protein sequence ID" value="MEE8659201.1"/>
    <property type="molecule type" value="Genomic_DNA"/>
</dbReference>
<evidence type="ECO:0000313" key="1">
    <source>
        <dbReference type="EMBL" id="MEE8659201.1"/>
    </source>
</evidence>
<protein>
    <submittedName>
        <fullName evidence="1">Uncharacterized protein</fullName>
    </submittedName>
</protein>
<proteinExistence type="predicted"/>
<comment type="caution">
    <text evidence="1">The sequence shown here is derived from an EMBL/GenBank/DDBJ whole genome shotgun (WGS) entry which is preliminary data.</text>
</comment>
<organism evidence="1 2">
    <name type="scientific">Sorlinia euscelidii</name>
    <dbReference type="NCBI Taxonomy" id="3081148"/>
    <lineage>
        <taxon>Bacteria</taxon>
        <taxon>Pseudomonadati</taxon>
        <taxon>Pseudomonadota</taxon>
        <taxon>Alphaproteobacteria</taxon>
        <taxon>Acetobacterales</taxon>
        <taxon>Acetobacteraceae</taxon>
        <taxon>Sorlinia</taxon>
    </lineage>
</organism>
<evidence type="ECO:0000313" key="2">
    <source>
        <dbReference type="Proteomes" id="UP001312908"/>
    </source>
</evidence>
<dbReference type="RefSeq" id="WP_418115243.1">
    <property type="nucleotide sequence ID" value="NZ_JAWJZZ010000001.1"/>
</dbReference>
<gene>
    <name evidence="1" type="ORF">DOFOFD_09270</name>
</gene>
<dbReference type="Proteomes" id="UP001312908">
    <property type="component" value="Unassembled WGS sequence"/>
</dbReference>
<keyword evidence="2" id="KW-1185">Reference proteome</keyword>
<accession>A0ABU7U565</accession>
<reference evidence="1 2" key="1">
    <citation type="submission" date="2023-10" db="EMBL/GenBank/DDBJ databases">
        <title>Sorlinia euscelidii gen. nov., sp. nov., an acetic acid bacteria isolated from the gut of Euscelidius variegatus emitter.</title>
        <authorList>
            <person name="Michoud G."/>
            <person name="Marasco R."/>
            <person name="Seferji K."/>
            <person name="Gonella E."/>
            <person name="Garuglieri E."/>
            <person name="Alma A."/>
            <person name="Mapelli F."/>
            <person name="Borin S."/>
            <person name="Daffonchio D."/>
            <person name="Crotti E."/>
        </authorList>
    </citation>
    <scope>NUCLEOTIDE SEQUENCE [LARGE SCALE GENOMIC DNA]</scope>
    <source>
        <strain evidence="1 2">EV16P</strain>
    </source>
</reference>